<keyword evidence="5 10" id="KW-0560">Oxidoreductase</keyword>
<dbReference type="GO" id="GO:0016627">
    <property type="term" value="F:oxidoreductase activity, acting on the CH-CH group of donors"/>
    <property type="evidence" value="ECO:0007669"/>
    <property type="project" value="InterPro"/>
</dbReference>
<evidence type="ECO:0000256" key="10">
    <source>
        <dbReference type="RuleBase" id="RU362125"/>
    </source>
</evidence>
<accession>S5DVH7</accession>
<dbReference type="InterPro" id="IPR009075">
    <property type="entry name" value="AcylCo_DH/oxidase_C"/>
</dbReference>
<dbReference type="Pfam" id="PF00441">
    <property type="entry name" value="Acyl-CoA_dh_1"/>
    <property type="match status" value="1"/>
</dbReference>
<evidence type="ECO:0000313" key="16">
    <source>
        <dbReference type="EMBL" id="AGQ18947.1"/>
    </source>
</evidence>
<comment type="cofactor">
    <cofactor evidence="1 10">
        <name>FAD</name>
        <dbReference type="ChEBI" id="CHEBI:57692"/>
    </cofactor>
</comment>
<organism evidence="16">
    <name type="scientific">Candidatus Actinomarina minuta</name>
    <dbReference type="NCBI Taxonomy" id="1389454"/>
    <lineage>
        <taxon>Bacteria</taxon>
        <taxon>Bacillati</taxon>
        <taxon>Actinomycetota</taxon>
        <taxon>Actinomycetes</taxon>
        <taxon>Candidatus Actinomarinidae</taxon>
        <taxon>Candidatus Actinomarinales</taxon>
        <taxon>Candidatus Actinomarineae</taxon>
        <taxon>Candidatus Actinomarinaceae</taxon>
        <taxon>Candidatus Actinomarina</taxon>
    </lineage>
</organism>
<dbReference type="EC" id="1.3.99.41" evidence="8"/>
<dbReference type="Gene3D" id="1.10.540.10">
    <property type="entry name" value="Acyl-CoA dehydrogenase/oxidase, N-terminal domain"/>
    <property type="match status" value="1"/>
</dbReference>
<dbReference type="InterPro" id="IPR009100">
    <property type="entry name" value="AcylCoA_DH/oxidase_NM_dom_sf"/>
</dbReference>
<feature type="domain" description="Acyl-CoA dehydrogenase/oxidase C-terminal" evidence="12">
    <location>
        <begin position="282"/>
        <end position="450"/>
    </location>
</feature>
<dbReference type="InterPro" id="IPR013786">
    <property type="entry name" value="AcylCoA_DH/ox_N"/>
</dbReference>
<dbReference type="EMBL" id="KC811117">
    <property type="protein sequence ID" value="AGQ18947.1"/>
    <property type="molecule type" value="Genomic_DNA"/>
</dbReference>
<evidence type="ECO:0000256" key="7">
    <source>
        <dbReference type="ARBA" id="ARBA00058683"/>
    </source>
</evidence>
<dbReference type="PANTHER" id="PTHR42803">
    <property type="entry name" value="ACYL-COA DEHYDROGENASE"/>
    <property type="match status" value="1"/>
</dbReference>
<evidence type="ECO:0000256" key="11">
    <source>
        <dbReference type="SAM" id="Coils"/>
    </source>
</evidence>
<dbReference type="InterPro" id="IPR037069">
    <property type="entry name" value="AcylCoA_DH/ox_N_sf"/>
</dbReference>
<keyword evidence="11" id="KW-0175">Coiled coil</keyword>
<feature type="domain" description="Acyl-CoA oxidase/dehydrogenase middle" evidence="13">
    <location>
        <begin position="163"/>
        <end position="271"/>
    </location>
</feature>
<dbReference type="GO" id="GO:0050660">
    <property type="term" value="F:flavin adenine dinucleotide binding"/>
    <property type="evidence" value="ECO:0007669"/>
    <property type="project" value="InterPro"/>
</dbReference>
<evidence type="ECO:0000256" key="1">
    <source>
        <dbReference type="ARBA" id="ARBA00001974"/>
    </source>
</evidence>
<feature type="domain" description="Acyl-CoA dehydrogenase/oxidase N-terminal" evidence="14">
    <location>
        <begin position="44"/>
        <end position="158"/>
    </location>
</feature>
<evidence type="ECO:0000256" key="4">
    <source>
        <dbReference type="ARBA" id="ARBA00022827"/>
    </source>
</evidence>
<keyword evidence="4 10" id="KW-0274">FAD</keyword>
<evidence type="ECO:0000259" key="13">
    <source>
        <dbReference type="Pfam" id="PF02770"/>
    </source>
</evidence>
<evidence type="ECO:0000259" key="12">
    <source>
        <dbReference type="Pfam" id="PF00441"/>
    </source>
</evidence>
<dbReference type="InterPro" id="IPR052166">
    <property type="entry name" value="Diverse_Acyl-CoA_DH"/>
</dbReference>
<sequence>MAVPYKAPVKDIVFGYEVIDSYNVLNKISAFSDFSEDIVVPTMEECAKFSEEVLAPINAIGDQQGATIQDGVVTMPEEFVDAYKKFAEAGWASISLPSEIGGGGMPISLSGGTLEILSTANLAFGLAPGLSAGAISAINFHGSQEQKDKFLPKLVSGEWTGTMNLSEPQSGSDLGTITTKAEPQDDGTYKITGTKVWITFGEHNMTENIIHLVLAKVPGSPEGTKGISMFIVPKFIVNDDGSVGDPNNVSCLSIEEKLGIHASPTCVMEYDGSIGYLVGEENRGLNYMFTMMNEARVWVGGQGLACASGSLQGAAQYARDRVQGRPVGMSKEDAKNSTIIDHADVRRMLMTIKAYVDAMRYLMYDNQLMLDVEYFGEDEEMKSFGEERCGILTPITKAWVSDLGVELSSVAIQVYGGMGYVEETGVAQYLRDARIAPIYEGTNGIQALDLMFRKLPLDNGQAMQRLLSDVNKVIEEMKKDDEEIVSMAEKLEKEVNTLSEITLWLGSKMLEGELVDASSGATPYLKMFGQVLGGYYMGKAAILANKKFKETGDEFYKDKITLSKFYIEQLLPLASGYASSVTAGKDDLYAMKAENF</sequence>
<dbReference type="SUPFAM" id="SSF47203">
    <property type="entry name" value="Acyl-CoA dehydrogenase C-terminal domain-like"/>
    <property type="match status" value="1"/>
</dbReference>
<dbReference type="Gene3D" id="2.40.110.10">
    <property type="entry name" value="Butyryl-CoA Dehydrogenase, subunit A, domain 2"/>
    <property type="match status" value="1"/>
</dbReference>
<feature type="coiled-coil region" evidence="11">
    <location>
        <begin position="463"/>
        <end position="494"/>
    </location>
</feature>
<evidence type="ECO:0000256" key="9">
    <source>
        <dbReference type="ARBA" id="ARBA00069043"/>
    </source>
</evidence>
<dbReference type="InterPro" id="IPR046373">
    <property type="entry name" value="Acyl-CoA_Oxase/DH_mid-dom_sf"/>
</dbReference>
<dbReference type="Pfam" id="PF02770">
    <property type="entry name" value="Acyl-CoA_dh_M"/>
    <property type="match status" value="1"/>
</dbReference>
<comment type="similarity">
    <text evidence="2 10">Belongs to the acyl-CoA dehydrogenase family.</text>
</comment>
<dbReference type="Gene3D" id="1.20.140.10">
    <property type="entry name" value="Butyryl-CoA Dehydrogenase, subunit A, domain 3"/>
    <property type="match status" value="1"/>
</dbReference>
<dbReference type="Pfam" id="PF02771">
    <property type="entry name" value="Acyl-CoA_dh_N"/>
    <property type="match status" value="1"/>
</dbReference>
<dbReference type="PANTHER" id="PTHR42803:SF1">
    <property type="entry name" value="BROAD-SPECIFICITY LINEAR ACYL-COA DEHYDROGENASE FADE5"/>
    <property type="match status" value="1"/>
</dbReference>
<evidence type="ECO:0000256" key="6">
    <source>
        <dbReference type="ARBA" id="ARBA00051388"/>
    </source>
</evidence>
<dbReference type="SUPFAM" id="SSF56645">
    <property type="entry name" value="Acyl-CoA dehydrogenase NM domain-like"/>
    <property type="match status" value="1"/>
</dbReference>
<keyword evidence="3 10" id="KW-0285">Flavoprotein</keyword>
<dbReference type="InterPro" id="IPR036250">
    <property type="entry name" value="AcylCo_DH-like_C"/>
</dbReference>
<feature type="domain" description="Acetyl-CoA dehydrogenase-like C-terminal" evidence="15">
    <location>
        <begin position="468"/>
        <end position="591"/>
    </location>
</feature>
<dbReference type="InterPro" id="IPR025878">
    <property type="entry name" value="Acyl-CoA_dh-like_C_dom"/>
</dbReference>
<dbReference type="InterPro" id="IPR006091">
    <property type="entry name" value="Acyl-CoA_Oxase/DH_mid-dom"/>
</dbReference>
<evidence type="ECO:0000256" key="2">
    <source>
        <dbReference type="ARBA" id="ARBA00009347"/>
    </source>
</evidence>
<dbReference type="AlphaFoldDB" id="S5DVH7"/>
<comment type="function">
    <text evidence="7">Involved in the assimilation of dimethylsulphoniopropionate (DMSP), an important compound in the fixation of carbon in marine phytoplankton, by mediating the conversion of 3-(methylthio)propanoyl-CoA (MMPA-CoA) to 3-(methylthio)acryloyl-CoA (MTA-CoA).</text>
</comment>
<protein>
    <recommendedName>
        <fullName evidence="9">3-methylmercaptopropionyl-CoA dehydrogenase</fullName>
        <ecNumber evidence="8">1.3.99.41</ecNumber>
    </recommendedName>
</protein>
<evidence type="ECO:0000256" key="8">
    <source>
        <dbReference type="ARBA" id="ARBA00066694"/>
    </source>
</evidence>
<comment type="catalytic activity">
    <reaction evidence="6">
        <text>3-(methylsulfanyl)propanoyl-CoA + oxidized [electron-transfer flavoprotein] + H(+) = 3-(methylsulfanyl)acryloyl-CoA + reduced [electron-transfer flavoprotein]</text>
        <dbReference type="Rhea" id="RHEA:52612"/>
        <dbReference type="Rhea" id="RHEA-COMP:10685"/>
        <dbReference type="Rhea" id="RHEA-COMP:10686"/>
        <dbReference type="ChEBI" id="CHEBI:15378"/>
        <dbReference type="ChEBI" id="CHEBI:57692"/>
        <dbReference type="ChEBI" id="CHEBI:58307"/>
        <dbReference type="ChEBI" id="CHEBI:82815"/>
        <dbReference type="ChEBI" id="CHEBI:84994"/>
        <dbReference type="EC" id="1.3.99.41"/>
    </reaction>
    <physiologicalReaction direction="left-to-right" evidence="6">
        <dbReference type="Rhea" id="RHEA:52613"/>
    </physiologicalReaction>
</comment>
<dbReference type="FunFam" id="2.40.110.10:FF:000031">
    <property type="entry name" value="Acyl-CoA dehydrogenase, putative"/>
    <property type="match status" value="1"/>
</dbReference>
<evidence type="ECO:0000256" key="5">
    <source>
        <dbReference type="ARBA" id="ARBA00023002"/>
    </source>
</evidence>
<reference evidence="16" key="1">
    <citation type="journal article" date="2013" name="Sci. Rep.">
        <title>Metagenomics uncovers a new group of low GC and ultra-small marine Actinobacteria.</title>
        <authorList>
            <person name="Ghai R."/>
            <person name="Mizuno C.M."/>
            <person name="Picazo A."/>
            <person name="Camacho A."/>
            <person name="Rodriguez-Valera F."/>
        </authorList>
    </citation>
    <scope>NUCLEOTIDE SEQUENCE</scope>
</reference>
<evidence type="ECO:0000256" key="3">
    <source>
        <dbReference type="ARBA" id="ARBA00022630"/>
    </source>
</evidence>
<evidence type="ECO:0000259" key="14">
    <source>
        <dbReference type="Pfam" id="PF02771"/>
    </source>
</evidence>
<evidence type="ECO:0000259" key="15">
    <source>
        <dbReference type="Pfam" id="PF12806"/>
    </source>
</evidence>
<name>S5DVH7_9ACTN</name>
<dbReference type="Pfam" id="PF12806">
    <property type="entry name" value="Acyl-CoA_dh_C"/>
    <property type="match status" value="1"/>
</dbReference>
<proteinExistence type="inferred from homology"/>